<dbReference type="InterPro" id="IPR020449">
    <property type="entry name" value="Tscrpt_reg_AraC-type_HTH"/>
</dbReference>
<dbReference type="Proteomes" id="UP000580568">
    <property type="component" value="Unassembled WGS sequence"/>
</dbReference>
<dbReference type="SUPFAM" id="SSF46689">
    <property type="entry name" value="Homeodomain-like"/>
    <property type="match status" value="2"/>
</dbReference>
<dbReference type="EMBL" id="BLZR01000001">
    <property type="protein sequence ID" value="GFP74689.1"/>
    <property type="molecule type" value="Genomic_DNA"/>
</dbReference>
<keyword evidence="6" id="KW-1185">Reference proteome</keyword>
<dbReference type="AlphaFoldDB" id="A0A6V8SBS4"/>
<dbReference type="Gene3D" id="1.10.10.60">
    <property type="entry name" value="Homeodomain-like"/>
    <property type="match status" value="2"/>
</dbReference>
<keyword evidence="3" id="KW-0804">Transcription</keyword>
<dbReference type="PANTHER" id="PTHR43280">
    <property type="entry name" value="ARAC-FAMILY TRANSCRIPTIONAL REGULATOR"/>
    <property type="match status" value="1"/>
</dbReference>
<protein>
    <submittedName>
        <fullName evidence="5">HTH-type transcriptional activator RhaR</fullName>
    </submittedName>
</protein>
<dbReference type="InterPro" id="IPR009057">
    <property type="entry name" value="Homeodomain-like_sf"/>
</dbReference>
<sequence>MELADKSMVLIDDLKYMCSNIFGMLRVPITFLDSKGESILQFPDEYISNPLYPDYLTLYEQFLDSIEETTTVFTNSTKFFENYAFVVIRDDHKFIGTIIIGPCLFSEINIEAIDDLIKNLNIQVKHRKDLLYYYQRMAVISYDTLINACSIFHYFIYHEQLSIVTLTENADIYDKSFSQIKYSFSTTERKQDFESYMLENIKNGFSHHSPKYEFELLNYIKEGNKDKLIEFLEKRPAEKYGKPYKNPLRDQKNLFISFIPLVSHAAIEGGLDWELALSLGDYYIHIVEEESSIKDILNLYPKMFIDFAERVKIATATHSTPIIKCKNYIFEHLLDKLSLSDIAEATGMNRSYLSHLFKKEIGLTISDYIQSERIELAKKMILTSDESLSDIYTTLGFIDQSHFTKVFKKFTGVTPKEFRLNHKHT</sequence>
<dbReference type="Pfam" id="PF12833">
    <property type="entry name" value="HTH_18"/>
    <property type="match status" value="1"/>
</dbReference>
<organism evidence="5 6">
    <name type="scientific">Clostridium fungisolvens</name>
    <dbReference type="NCBI Taxonomy" id="1604897"/>
    <lineage>
        <taxon>Bacteria</taxon>
        <taxon>Bacillati</taxon>
        <taxon>Bacillota</taxon>
        <taxon>Clostridia</taxon>
        <taxon>Eubacteriales</taxon>
        <taxon>Clostridiaceae</taxon>
        <taxon>Clostridium</taxon>
    </lineage>
</organism>
<dbReference type="GO" id="GO:0043565">
    <property type="term" value="F:sequence-specific DNA binding"/>
    <property type="evidence" value="ECO:0007669"/>
    <property type="project" value="InterPro"/>
</dbReference>
<evidence type="ECO:0000256" key="2">
    <source>
        <dbReference type="ARBA" id="ARBA00023125"/>
    </source>
</evidence>
<accession>A0A6V8SBS4</accession>
<feature type="domain" description="HTH araC/xylS-type" evidence="4">
    <location>
        <begin position="323"/>
        <end position="421"/>
    </location>
</feature>
<evidence type="ECO:0000256" key="3">
    <source>
        <dbReference type="ARBA" id="ARBA00023163"/>
    </source>
</evidence>
<keyword evidence="2" id="KW-0238">DNA-binding</keyword>
<evidence type="ECO:0000313" key="6">
    <source>
        <dbReference type="Proteomes" id="UP000580568"/>
    </source>
</evidence>
<dbReference type="InterPro" id="IPR018060">
    <property type="entry name" value="HTH_AraC"/>
</dbReference>
<dbReference type="SMART" id="SM00342">
    <property type="entry name" value="HTH_ARAC"/>
    <property type="match status" value="1"/>
</dbReference>
<evidence type="ECO:0000313" key="5">
    <source>
        <dbReference type="EMBL" id="GFP74689.1"/>
    </source>
</evidence>
<comment type="caution">
    <text evidence="5">The sequence shown here is derived from an EMBL/GenBank/DDBJ whole genome shotgun (WGS) entry which is preliminary data.</text>
</comment>
<dbReference type="RefSeq" id="WP_183276238.1">
    <property type="nucleotide sequence ID" value="NZ_BLZR01000001.1"/>
</dbReference>
<evidence type="ECO:0000256" key="1">
    <source>
        <dbReference type="ARBA" id="ARBA00023015"/>
    </source>
</evidence>
<name>A0A6V8SBS4_9CLOT</name>
<gene>
    <name evidence="5" type="ORF">bsdtw1_00744</name>
</gene>
<reference evidence="5 6" key="1">
    <citation type="submission" date="2020-07" db="EMBL/GenBank/DDBJ databases">
        <title>A new beta-1,3-glucan-decomposing anaerobic bacterium isolated from anoxic soil subjected to biological soil disinfestation.</title>
        <authorList>
            <person name="Ueki A."/>
            <person name="Tonouchi A."/>
        </authorList>
    </citation>
    <scope>NUCLEOTIDE SEQUENCE [LARGE SCALE GENOMIC DNA]</scope>
    <source>
        <strain evidence="5 6">TW1</strain>
    </source>
</reference>
<dbReference type="GO" id="GO:0003700">
    <property type="term" value="F:DNA-binding transcription factor activity"/>
    <property type="evidence" value="ECO:0007669"/>
    <property type="project" value="InterPro"/>
</dbReference>
<dbReference type="PROSITE" id="PS01124">
    <property type="entry name" value="HTH_ARAC_FAMILY_2"/>
    <property type="match status" value="1"/>
</dbReference>
<evidence type="ECO:0000259" key="4">
    <source>
        <dbReference type="PROSITE" id="PS01124"/>
    </source>
</evidence>
<dbReference type="PANTHER" id="PTHR43280:SF34">
    <property type="entry name" value="ARAC-FAMILY TRANSCRIPTIONAL REGULATOR"/>
    <property type="match status" value="1"/>
</dbReference>
<keyword evidence="1" id="KW-0805">Transcription regulation</keyword>
<dbReference type="PRINTS" id="PR00032">
    <property type="entry name" value="HTHARAC"/>
</dbReference>
<proteinExistence type="predicted"/>